<evidence type="ECO:0000313" key="2">
    <source>
        <dbReference type="EMBL" id="XBX78702.1"/>
    </source>
</evidence>
<evidence type="ECO:0000256" key="1">
    <source>
        <dbReference type="SAM" id="MobiDB-lite"/>
    </source>
</evidence>
<proteinExistence type="predicted"/>
<protein>
    <submittedName>
        <fullName evidence="2">Uncharacterized protein</fullName>
    </submittedName>
</protein>
<feature type="region of interest" description="Disordered" evidence="1">
    <location>
        <begin position="37"/>
        <end position="63"/>
    </location>
</feature>
<accession>A0AAU7VY82</accession>
<name>A0AAU7VY82_9MICO</name>
<dbReference type="RefSeq" id="WP_350351929.1">
    <property type="nucleotide sequence ID" value="NZ_CP158357.1"/>
</dbReference>
<reference evidence="2" key="1">
    <citation type="submission" date="2024-06" db="EMBL/GenBank/DDBJ databases">
        <title>Draft genome sequence of Microbacterium sp. strain A8/3-1, isolated from Oxytropis tragacanthoides Fisch. ex DC. Root nodules in the Altai region of Russia.</title>
        <authorList>
            <person name="Sazanova A."/>
            <person name="Guro P."/>
            <person name="Kuznetsova I."/>
            <person name="Belimov A."/>
            <person name="Safronova V."/>
        </authorList>
    </citation>
    <scope>NUCLEOTIDE SEQUENCE</scope>
    <source>
        <strain evidence="2">A8/3-1</strain>
    </source>
</reference>
<feature type="compositionally biased region" description="Basic and acidic residues" evidence="1">
    <location>
        <begin position="37"/>
        <end position="53"/>
    </location>
</feature>
<dbReference type="EMBL" id="CP158357">
    <property type="protein sequence ID" value="XBX78702.1"/>
    <property type="molecule type" value="Genomic_DNA"/>
</dbReference>
<organism evidence="2">
    <name type="scientific">Microbacterium sp. A8/3-1</name>
    <dbReference type="NCBI Taxonomy" id="3160749"/>
    <lineage>
        <taxon>Bacteria</taxon>
        <taxon>Bacillati</taxon>
        <taxon>Actinomycetota</taxon>
        <taxon>Actinomycetes</taxon>
        <taxon>Micrococcales</taxon>
        <taxon>Microbacteriaceae</taxon>
        <taxon>Microbacterium</taxon>
    </lineage>
</organism>
<dbReference type="AlphaFoldDB" id="A0AAU7VY82"/>
<sequence>MTDDQQDAAQPRRPRTPEENLALAQENLEAAAQRIFERARSSEDSRERREARKALKSRGLSWD</sequence>
<gene>
    <name evidence="2" type="ORF">ABS642_01020</name>
</gene>